<evidence type="ECO:0000256" key="7">
    <source>
        <dbReference type="SAM" id="Phobius"/>
    </source>
</evidence>
<dbReference type="Pfam" id="PF02417">
    <property type="entry name" value="Chromate_transp"/>
    <property type="match status" value="1"/>
</dbReference>
<dbReference type="PANTHER" id="PTHR43663">
    <property type="entry name" value="CHROMATE TRANSPORT PROTEIN-RELATED"/>
    <property type="match status" value="1"/>
</dbReference>
<accession>A0ABT5IY35</accession>
<keyword evidence="4 7" id="KW-0812">Transmembrane</keyword>
<dbReference type="Proteomes" id="UP001219956">
    <property type="component" value="Unassembled WGS sequence"/>
</dbReference>
<dbReference type="RefSeq" id="WP_272751807.1">
    <property type="nucleotide sequence ID" value="NZ_JAQQLF010000010.1"/>
</dbReference>
<keyword evidence="5 7" id="KW-1133">Transmembrane helix</keyword>
<comment type="subcellular location">
    <subcellularLocation>
        <location evidence="1">Cell membrane</location>
        <topology evidence="1">Multi-pass membrane protein</topology>
    </subcellularLocation>
</comment>
<name>A0ABT5IY35_9NEIS</name>
<dbReference type="PANTHER" id="PTHR43663:SF1">
    <property type="entry name" value="CHROMATE TRANSPORTER"/>
    <property type="match status" value="1"/>
</dbReference>
<proteinExistence type="inferred from homology"/>
<feature type="transmembrane region" description="Helical" evidence="7">
    <location>
        <begin position="113"/>
        <end position="133"/>
    </location>
</feature>
<dbReference type="EMBL" id="JAQQLF010000010">
    <property type="protein sequence ID" value="MDC7717495.1"/>
    <property type="molecule type" value="Genomic_DNA"/>
</dbReference>
<evidence type="ECO:0000256" key="4">
    <source>
        <dbReference type="ARBA" id="ARBA00022692"/>
    </source>
</evidence>
<protein>
    <submittedName>
        <fullName evidence="8">Chromate transporter</fullName>
    </submittedName>
</protein>
<evidence type="ECO:0000256" key="1">
    <source>
        <dbReference type="ARBA" id="ARBA00004651"/>
    </source>
</evidence>
<dbReference type="InterPro" id="IPR003370">
    <property type="entry name" value="Chromate_transpt"/>
</dbReference>
<dbReference type="InterPro" id="IPR052518">
    <property type="entry name" value="CHR_Transporter"/>
</dbReference>
<comment type="similarity">
    <text evidence="2">Belongs to the chromate ion transporter (CHR) (TC 2.A.51) family.</text>
</comment>
<keyword evidence="3" id="KW-1003">Cell membrane</keyword>
<keyword evidence="6 7" id="KW-0472">Membrane</keyword>
<evidence type="ECO:0000313" key="9">
    <source>
        <dbReference type="Proteomes" id="UP001219956"/>
    </source>
</evidence>
<gene>
    <name evidence="8" type="ORF">PQU95_09750</name>
</gene>
<evidence type="ECO:0000256" key="2">
    <source>
        <dbReference type="ARBA" id="ARBA00005262"/>
    </source>
</evidence>
<evidence type="ECO:0000256" key="6">
    <source>
        <dbReference type="ARBA" id="ARBA00023136"/>
    </source>
</evidence>
<feature type="transmembrane region" description="Helical" evidence="7">
    <location>
        <begin position="12"/>
        <end position="31"/>
    </location>
</feature>
<keyword evidence="9" id="KW-1185">Reference proteome</keyword>
<feature type="transmembrane region" description="Helical" evidence="7">
    <location>
        <begin position="145"/>
        <end position="176"/>
    </location>
</feature>
<sequence>MDTLIIPDKKALFGGFFLIGLSGFGGVLPQAQHQLVQRRQWLSDAEFTELLALGQILPGPNIVNMAVAIGSRFHGARGALLAVAGLLLAPLALILLLATLYQHYQQAPWLQQLLAGLAPAGIGLLLGMVLKLAARLPRHWRPWALAGLTFAAVAVVQLPLWLVLLALAPLAVGLAWRFPQAGH</sequence>
<evidence type="ECO:0000256" key="3">
    <source>
        <dbReference type="ARBA" id="ARBA00022475"/>
    </source>
</evidence>
<organism evidence="8 9">
    <name type="scientific">Vogesella aquatica</name>
    <dbReference type="NCBI Taxonomy" id="2984206"/>
    <lineage>
        <taxon>Bacteria</taxon>
        <taxon>Pseudomonadati</taxon>
        <taxon>Pseudomonadota</taxon>
        <taxon>Betaproteobacteria</taxon>
        <taxon>Neisseriales</taxon>
        <taxon>Chromobacteriaceae</taxon>
        <taxon>Vogesella</taxon>
    </lineage>
</organism>
<evidence type="ECO:0000256" key="5">
    <source>
        <dbReference type="ARBA" id="ARBA00022989"/>
    </source>
</evidence>
<feature type="transmembrane region" description="Helical" evidence="7">
    <location>
        <begin position="79"/>
        <end position="101"/>
    </location>
</feature>
<comment type="caution">
    <text evidence="8">The sequence shown here is derived from an EMBL/GenBank/DDBJ whole genome shotgun (WGS) entry which is preliminary data.</text>
</comment>
<evidence type="ECO:0000313" key="8">
    <source>
        <dbReference type="EMBL" id="MDC7717495.1"/>
    </source>
</evidence>
<reference evidence="8 9" key="1">
    <citation type="submission" date="2023-01" db="EMBL/GenBank/DDBJ databases">
        <title>Novel species of the genus Vogesella isolated from rivers.</title>
        <authorList>
            <person name="Lu H."/>
        </authorList>
    </citation>
    <scope>NUCLEOTIDE SEQUENCE [LARGE SCALE GENOMIC DNA]</scope>
    <source>
        <strain evidence="8 9">DC21W</strain>
    </source>
</reference>